<evidence type="ECO:0000313" key="6">
    <source>
        <dbReference type="Proteomes" id="UP001180840"/>
    </source>
</evidence>
<dbReference type="InterPro" id="IPR028978">
    <property type="entry name" value="Chorismate_lyase_/UTRA_dom_sf"/>
</dbReference>
<dbReference type="PROSITE" id="PS50949">
    <property type="entry name" value="HTH_GNTR"/>
    <property type="match status" value="1"/>
</dbReference>
<keyword evidence="2" id="KW-0238">DNA-binding</keyword>
<dbReference type="Pfam" id="PF07702">
    <property type="entry name" value="UTRA"/>
    <property type="match status" value="1"/>
</dbReference>
<protein>
    <submittedName>
        <fullName evidence="5">GntR family transcriptional regulator</fullName>
    </submittedName>
</protein>
<feature type="domain" description="HTH gntR-type" evidence="4">
    <location>
        <begin position="4"/>
        <end position="72"/>
    </location>
</feature>
<dbReference type="Proteomes" id="UP001180840">
    <property type="component" value="Unassembled WGS sequence"/>
</dbReference>
<dbReference type="EMBL" id="JAVDXZ010000001">
    <property type="protein sequence ID" value="MDR7330001.1"/>
    <property type="molecule type" value="Genomic_DNA"/>
</dbReference>
<dbReference type="SMART" id="SM00866">
    <property type="entry name" value="UTRA"/>
    <property type="match status" value="1"/>
</dbReference>
<dbReference type="InterPro" id="IPR011663">
    <property type="entry name" value="UTRA"/>
</dbReference>
<evidence type="ECO:0000259" key="4">
    <source>
        <dbReference type="PROSITE" id="PS50949"/>
    </source>
</evidence>
<name>A0ABU1ZYK0_9CORY</name>
<evidence type="ECO:0000256" key="3">
    <source>
        <dbReference type="ARBA" id="ARBA00023163"/>
    </source>
</evidence>
<dbReference type="InterPro" id="IPR036390">
    <property type="entry name" value="WH_DNA-bd_sf"/>
</dbReference>
<keyword evidence="1" id="KW-0805">Transcription regulation</keyword>
<evidence type="ECO:0000313" key="5">
    <source>
        <dbReference type="EMBL" id="MDR7330001.1"/>
    </source>
</evidence>
<dbReference type="InterPro" id="IPR050679">
    <property type="entry name" value="Bact_HTH_transcr_reg"/>
</dbReference>
<accession>A0ABU1ZYK0</accession>
<dbReference type="InterPro" id="IPR036388">
    <property type="entry name" value="WH-like_DNA-bd_sf"/>
</dbReference>
<comment type="caution">
    <text evidence="5">The sequence shown here is derived from an EMBL/GenBank/DDBJ whole genome shotgun (WGS) entry which is preliminary data.</text>
</comment>
<dbReference type="Pfam" id="PF00392">
    <property type="entry name" value="GntR"/>
    <property type="match status" value="1"/>
</dbReference>
<dbReference type="SUPFAM" id="SSF64288">
    <property type="entry name" value="Chorismate lyase-like"/>
    <property type="match status" value="1"/>
</dbReference>
<evidence type="ECO:0000256" key="2">
    <source>
        <dbReference type="ARBA" id="ARBA00023125"/>
    </source>
</evidence>
<proteinExistence type="predicted"/>
<sequence>MPPRQRYTEIAAHLRQQIRDGALAPGDELPSEAELCRQFDAARGTVRQAVAVLRQEGIVSSGQGRRTRVLDTVPTQPFDDNISFTQWCLASGVEPGQVTQWVTKRKADPHLALLLDQPDDALIVSVLRLRTMNSEPAMVERLNYAPEFGAHVLTFDTDSGSIYQHLRDNGVQIDSATRIIDALPANQTDADLLGVEVGTPLLRVRRRAFTPDGTPIEASDDRYLYDKASITTTSTRTSPSNTSLVTVDSVSF</sequence>
<dbReference type="SMART" id="SM00345">
    <property type="entry name" value="HTH_GNTR"/>
    <property type="match status" value="1"/>
</dbReference>
<gene>
    <name evidence="5" type="ORF">J2S39_001677</name>
</gene>
<dbReference type="CDD" id="cd07377">
    <property type="entry name" value="WHTH_GntR"/>
    <property type="match status" value="1"/>
</dbReference>
<dbReference type="Gene3D" id="1.10.10.10">
    <property type="entry name" value="Winged helix-like DNA-binding domain superfamily/Winged helix DNA-binding domain"/>
    <property type="match status" value="1"/>
</dbReference>
<dbReference type="PANTHER" id="PTHR44846">
    <property type="entry name" value="MANNOSYL-D-GLYCERATE TRANSPORT/METABOLISM SYSTEM REPRESSOR MNGR-RELATED"/>
    <property type="match status" value="1"/>
</dbReference>
<organism evidence="5 6">
    <name type="scientific">Corynebacterium guangdongense</name>
    <dbReference type="NCBI Taxonomy" id="1783348"/>
    <lineage>
        <taxon>Bacteria</taxon>
        <taxon>Bacillati</taxon>
        <taxon>Actinomycetota</taxon>
        <taxon>Actinomycetes</taxon>
        <taxon>Mycobacteriales</taxon>
        <taxon>Corynebacteriaceae</taxon>
        <taxon>Corynebacterium</taxon>
    </lineage>
</organism>
<dbReference type="InterPro" id="IPR000524">
    <property type="entry name" value="Tscrpt_reg_HTH_GntR"/>
</dbReference>
<reference evidence="5" key="1">
    <citation type="submission" date="2023-07" db="EMBL/GenBank/DDBJ databases">
        <title>Sequencing the genomes of 1000 actinobacteria strains.</title>
        <authorList>
            <person name="Klenk H.-P."/>
        </authorList>
    </citation>
    <scope>NUCLEOTIDE SEQUENCE</scope>
    <source>
        <strain evidence="5">DSM 107476</strain>
    </source>
</reference>
<dbReference type="PRINTS" id="PR00035">
    <property type="entry name" value="HTHGNTR"/>
</dbReference>
<keyword evidence="6" id="KW-1185">Reference proteome</keyword>
<evidence type="ECO:0000256" key="1">
    <source>
        <dbReference type="ARBA" id="ARBA00023015"/>
    </source>
</evidence>
<dbReference type="RefSeq" id="WP_290195297.1">
    <property type="nucleotide sequence ID" value="NZ_CP047654.1"/>
</dbReference>
<dbReference type="Gene3D" id="3.40.1410.10">
    <property type="entry name" value="Chorismate lyase-like"/>
    <property type="match status" value="1"/>
</dbReference>
<keyword evidence="3" id="KW-0804">Transcription</keyword>
<dbReference type="SUPFAM" id="SSF46785">
    <property type="entry name" value="Winged helix' DNA-binding domain"/>
    <property type="match status" value="1"/>
</dbReference>
<dbReference type="PANTHER" id="PTHR44846:SF17">
    <property type="entry name" value="GNTR-FAMILY TRANSCRIPTIONAL REGULATOR"/>
    <property type="match status" value="1"/>
</dbReference>